<dbReference type="Proteomes" id="UP000555728">
    <property type="component" value="Unassembled WGS sequence"/>
</dbReference>
<dbReference type="InterPro" id="IPR000792">
    <property type="entry name" value="Tscrpt_reg_LuxR_C"/>
</dbReference>
<organism evidence="5 6">
    <name type="scientific">Roseospira goensis</name>
    <dbReference type="NCBI Taxonomy" id="391922"/>
    <lineage>
        <taxon>Bacteria</taxon>
        <taxon>Pseudomonadati</taxon>
        <taxon>Pseudomonadota</taxon>
        <taxon>Alphaproteobacteria</taxon>
        <taxon>Rhodospirillales</taxon>
        <taxon>Rhodospirillaceae</taxon>
        <taxon>Roseospira</taxon>
    </lineage>
</organism>
<accession>A0A7W6S233</accession>
<dbReference type="EMBL" id="JACIGI010000025">
    <property type="protein sequence ID" value="MBB4286975.1"/>
    <property type="molecule type" value="Genomic_DNA"/>
</dbReference>
<dbReference type="InterPro" id="IPR005143">
    <property type="entry name" value="TF_LuxR_autoind-bd_dom"/>
</dbReference>
<dbReference type="SUPFAM" id="SSF46894">
    <property type="entry name" value="C-terminal effector domain of the bipartite response regulators"/>
    <property type="match status" value="1"/>
</dbReference>
<evidence type="ECO:0000313" key="5">
    <source>
        <dbReference type="EMBL" id="MBB4286975.1"/>
    </source>
</evidence>
<comment type="caution">
    <text evidence="5">The sequence shown here is derived from an EMBL/GenBank/DDBJ whole genome shotgun (WGS) entry which is preliminary data.</text>
</comment>
<dbReference type="AlphaFoldDB" id="A0A7W6S233"/>
<dbReference type="SMART" id="SM00421">
    <property type="entry name" value="HTH_LUXR"/>
    <property type="match status" value="1"/>
</dbReference>
<dbReference type="RefSeq" id="WP_184436292.1">
    <property type="nucleotide sequence ID" value="NZ_JACIGI010000025.1"/>
</dbReference>
<dbReference type="Pfam" id="PF03472">
    <property type="entry name" value="Autoind_bind"/>
    <property type="match status" value="1"/>
</dbReference>
<keyword evidence="6" id="KW-1185">Reference proteome</keyword>
<evidence type="ECO:0000256" key="2">
    <source>
        <dbReference type="ARBA" id="ARBA00023125"/>
    </source>
</evidence>
<evidence type="ECO:0000259" key="4">
    <source>
        <dbReference type="PROSITE" id="PS50043"/>
    </source>
</evidence>
<dbReference type="PANTHER" id="PTHR43214">
    <property type="entry name" value="TWO-COMPONENT RESPONSE REGULATOR"/>
    <property type="match status" value="1"/>
</dbReference>
<dbReference type="SUPFAM" id="SSF75516">
    <property type="entry name" value="Pheromone-binding domain of LuxR-like quorum-sensing transcription factors"/>
    <property type="match status" value="1"/>
</dbReference>
<evidence type="ECO:0000256" key="1">
    <source>
        <dbReference type="ARBA" id="ARBA00023015"/>
    </source>
</evidence>
<dbReference type="Pfam" id="PF00196">
    <property type="entry name" value="GerE"/>
    <property type="match status" value="1"/>
</dbReference>
<keyword evidence="2 5" id="KW-0238">DNA-binding</keyword>
<dbReference type="GO" id="GO:0003677">
    <property type="term" value="F:DNA binding"/>
    <property type="evidence" value="ECO:0007669"/>
    <property type="project" value="UniProtKB-KW"/>
</dbReference>
<evidence type="ECO:0000313" key="6">
    <source>
        <dbReference type="Proteomes" id="UP000555728"/>
    </source>
</evidence>
<gene>
    <name evidence="5" type="ORF">GGD88_002718</name>
</gene>
<dbReference type="PRINTS" id="PR00038">
    <property type="entry name" value="HTHLUXR"/>
</dbReference>
<keyword evidence="1" id="KW-0805">Transcription regulation</keyword>
<dbReference type="InterPro" id="IPR016032">
    <property type="entry name" value="Sig_transdc_resp-reg_C-effctor"/>
</dbReference>
<dbReference type="GO" id="GO:0006355">
    <property type="term" value="P:regulation of DNA-templated transcription"/>
    <property type="evidence" value="ECO:0007669"/>
    <property type="project" value="InterPro"/>
</dbReference>
<dbReference type="Gene3D" id="1.10.10.10">
    <property type="entry name" value="Winged helix-like DNA-binding domain superfamily/Winged helix DNA-binding domain"/>
    <property type="match status" value="1"/>
</dbReference>
<dbReference type="InterPro" id="IPR036388">
    <property type="entry name" value="WH-like_DNA-bd_sf"/>
</dbReference>
<name>A0A7W6S233_9PROT</name>
<proteinExistence type="predicted"/>
<evidence type="ECO:0000256" key="3">
    <source>
        <dbReference type="ARBA" id="ARBA00023163"/>
    </source>
</evidence>
<dbReference type="Gene3D" id="3.30.450.80">
    <property type="entry name" value="Transcription factor LuxR-like, autoinducer-binding domain"/>
    <property type="match status" value="1"/>
</dbReference>
<sequence length="251" mass="27565">MNSADLHDLFHGLTEAGTAADAYGMTVRLLRRQGVSWVNYTYLDHDWATDGPGLDFWTNMPRHWMETYDRENMVQDDYSVRWVLGGRVEARLLTGSDYLADMPDLRAGEADVLAAARDCTGLRAGYCGRLADLVPGRTTGFMLGIESRRADSVRLVATHGDWFAFIMTALHERVAALRESGGAPAERPLTLRERDVLCGVARGEDGATIGHRLRIAEGTVAACLASVRRKLKARTTEQAVAKAVLAGFLDP</sequence>
<protein>
    <submittedName>
        <fullName evidence="5">DNA-binding CsgD family transcriptional regulator</fullName>
    </submittedName>
</protein>
<dbReference type="InterPro" id="IPR036693">
    <property type="entry name" value="TF_LuxR_autoind-bd_dom_sf"/>
</dbReference>
<dbReference type="InterPro" id="IPR039420">
    <property type="entry name" value="WalR-like"/>
</dbReference>
<reference evidence="5 6" key="1">
    <citation type="submission" date="2020-08" db="EMBL/GenBank/DDBJ databases">
        <title>Genome sequencing of Purple Non-Sulfur Bacteria from various extreme environments.</title>
        <authorList>
            <person name="Mayer M."/>
        </authorList>
    </citation>
    <scope>NUCLEOTIDE SEQUENCE [LARGE SCALE GENOMIC DNA]</scope>
    <source>
        <strain evidence="5 6">JA135</strain>
    </source>
</reference>
<dbReference type="PROSITE" id="PS50043">
    <property type="entry name" value="HTH_LUXR_2"/>
    <property type="match status" value="1"/>
</dbReference>
<feature type="domain" description="HTH luxR-type" evidence="4">
    <location>
        <begin position="182"/>
        <end position="247"/>
    </location>
</feature>
<keyword evidence="3" id="KW-0804">Transcription</keyword>